<dbReference type="Proteomes" id="UP000317265">
    <property type="component" value="Unassembled WGS sequence"/>
</dbReference>
<sequence length="113" mass="13065">MKRISPREARRLMQRMGMEVEEVQGIEEVLFIMKEKKIIIKNPQVMIMKIGGQKIYQVIGEEREEREEEKIEIPEEDIQLVAAQTGKSIEEARRALETTKGDIAQAIILLTSK</sequence>
<evidence type="ECO:0000313" key="7">
    <source>
        <dbReference type="EMBL" id="RZN56741.1"/>
    </source>
</evidence>
<dbReference type="GO" id="GO:0003723">
    <property type="term" value="F:RNA binding"/>
    <property type="evidence" value="ECO:0007669"/>
    <property type="project" value="UniProtKB-UniRule"/>
</dbReference>
<dbReference type="AlphaFoldDB" id="A0A520KG65"/>
<dbReference type="HAMAP" id="MF_00814">
    <property type="entry name" value="NAC_arch"/>
    <property type="match status" value="1"/>
</dbReference>
<dbReference type="InterPro" id="IPR005231">
    <property type="entry name" value="NAC_arc"/>
</dbReference>
<comment type="caution">
    <text evidence="7">The sequence shown here is derived from an EMBL/GenBank/DDBJ whole genome shotgun (WGS) entry which is preliminary data.</text>
</comment>
<reference evidence="7 9" key="2">
    <citation type="journal article" date="2019" name="Nat. Microbiol.">
        <title>Wide diversity of methane and short-chain alkane metabolisms in uncultured archaea.</title>
        <authorList>
            <person name="Borrel G."/>
            <person name="Adam P.S."/>
            <person name="McKay L.J."/>
            <person name="Chen L.X."/>
            <person name="Sierra-Garcia I.N."/>
            <person name="Sieber C.M."/>
            <person name="Letourneur Q."/>
            <person name="Ghozlane A."/>
            <person name="Andersen G.L."/>
            <person name="Li W.J."/>
            <person name="Hallam S.J."/>
            <person name="Muyzer G."/>
            <person name="de Oliveira V.M."/>
            <person name="Inskeep W.P."/>
            <person name="Banfield J.F."/>
            <person name="Gribaldo S."/>
        </authorList>
    </citation>
    <scope>NUCLEOTIDE SEQUENCE [LARGE SCALE GENOMIC DNA]</scope>
    <source>
        <strain evidence="7">Verst-YHS</strain>
    </source>
</reference>
<evidence type="ECO:0000256" key="4">
    <source>
        <dbReference type="HAMAP-Rule" id="MF_00814"/>
    </source>
</evidence>
<dbReference type="GO" id="GO:0015031">
    <property type="term" value="P:protein transport"/>
    <property type="evidence" value="ECO:0007669"/>
    <property type="project" value="UniProtKB-UniRule"/>
</dbReference>
<evidence type="ECO:0000313" key="9">
    <source>
        <dbReference type="Proteomes" id="UP000316080"/>
    </source>
</evidence>
<feature type="domain" description="NAC-A/B" evidence="6">
    <location>
        <begin position="3"/>
        <end position="71"/>
    </location>
</feature>
<dbReference type="InterPro" id="IPR038187">
    <property type="entry name" value="NAC_A/B_dom_sf"/>
</dbReference>
<dbReference type="SMART" id="SM01407">
    <property type="entry name" value="NAC"/>
    <property type="match status" value="1"/>
</dbReference>
<dbReference type="PROSITE" id="PS51151">
    <property type="entry name" value="NAC_AB"/>
    <property type="match status" value="1"/>
</dbReference>
<keyword evidence="2 4" id="KW-0694">RNA-binding</keyword>
<evidence type="ECO:0000313" key="10">
    <source>
        <dbReference type="Proteomes" id="UP000317265"/>
    </source>
</evidence>
<dbReference type="NCBIfam" id="TIGR00264">
    <property type="entry name" value="archaeal-type nascent polypeptide-associated complex protein"/>
    <property type="match status" value="1"/>
</dbReference>
<evidence type="ECO:0000313" key="8">
    <source>
        <dbReference type="EMBL" id="TDA37674.1"/>
    </source>
</evidence>
<dbReference type="CDD" id="cd14359">
    <property type="entry name" value="UBA_AeNAC"/>
    <property type="match status" value="1"/>
</dbReference>
<evidence type="ECO:0000256" key="2">
    <source>
        <dbReference type="ARBA" id="ARBA00022884"/>
    </source>
</evidence>
<comment type="function">
    <text evidence="4">Contacts the emerging nascent chain on the ribosome.</text>
</comment>
<proteinExistence type="inferred from homology"/>
<dbReference type="InterPro" id="IPR002715">
    <property type="entry name" value="Nas_poly-pep-assoc_cplx_dom"/>
</dbReference>
<dbReference type="SUPFAM" id="SSF46934">
    <property type="entry name" value="UBA-like"/>
    <property type="match status" value="1"/>
</dbReference>
<evidence type="ECO:0000259" key="6">
    <source>
        <dbReference type="PROSITE" id="PS51151"/>
    </source>
</evidence>
<evidence type="ECO:0000256" key="3">
    <source>
        <dbReference type="ARBA" id="ARBA00022927"/>
    </source>
</evidence>
<protein>
    <recommendedName>
        <fullName evidence="4 5">Nascent polypeptide-associated complex protein</fullName>
    </recommendedName>
</protein>
<dbReference type="Proteomes" id="UP000316080">
    <property type="component" value="Unassembled WGS sequence"/>
</dbReference>
<keyword evidence="1 4" id="KW-0813">Transport</keyword>
<dbReference type="EMBL" id="QNVI01000066">
    <property type="protein sequence ID" value="TDA37674.1"/>
    <property type="molecule type" value="Genomic_DNA"/>
</dbReference>
<dbReference type="Pfam" id="PF01849">
    <property type="entry name" value="NAC"/>
    <property type="match status" value="1"/>
</dbReference>
<gene>
    <name evidence="4" type="primary">nac</name>
    <name evidence="8" type="ORF">DSO09_06605</name>
    <name evidence="7" type="ORF">EF809_02295</name>
</gene>
<dbReference type="Gene3D" id="1.10.8.10">
    <property type="entry name" value="DNA helicase RuvA subunit, C-terminal domain"/>
    <property type="match status" value="1"/>
</dbReference>
<organism evidence="7 9">
    <name type="scientific">Thermoproteota archaeon</name>
    <dbReference type="NCBI Taxonomy" id="2056631"/>
    <lineage>
        <taxon>Archaea</taxon>
        <taxon>Thermoproteota</taxon>
    </lineage>
</organism>
<comment type="subunit">
    <text evidence="4">Homodimer. Interacts with the ribosome. Binds ribosomal RNA.</text>
</comment>
<accession>A0A520KG65</accession>
<comment type="similarity">
    <text evidence="4">Belongs to the NAC-alpha family.</text>
</comment>
<dbReference type="Gene3D" id="2.20.70.30">
    <property type="entry name" value="Nascent polypeptide-associated complex domain"/>
    <property type="match status" value="1"/>
</dbReference>
<evidence type="ECO:0000256" key="1">
    <source>
        <dbReference type="ARBA" id="ARBA00022448"/>
    </source>
</evidence>
<keyword evidence="3 4" id="KW-0653">Protein transport</keyword>
<evidence type="ECO:0000256" key="5">
    <source>
        <dbReference type="NCBIfam" id="TIGR00264"/>
    </source>
</evidence>
<dbReference type="InterPro" id="IPR009060">
    <property type="entry name" value="UBA-like_sf"/>
</dbReference>
<reference evidence="8 10" key="1">
    <citation type="journal article" date="2019" name="Nat. Microbiol.">
        <title>Expanding anaerobic alkane metabolism in the domain of Archaea.</title>
        <authorList>
            <person name="Wang Y."/>
            <person name="Wegener G."/>
            <person name="Hou J."/>
            <person name="Wang F."/>
            <person name="Xiao X."/>
        </authorList>
    </citation>
    <scope>NUCLEOTIDE SEQUENCE [LARGE SCALE GENOMIC DNA]</scope>
    <source>
        <strain evidence="8">WYZ-LMO11</strain>
    </source>
</reference>
<name>A0A520KG65_9CREN</name>
<dbReference type="EMBL" id="RXIH01000018">
    <property type="protein sequence ID" value="RZN56741.1"/>
    <property type="molecule type" value="Genomic_DNA"/>
</dbReference>